<dbReference type="EMBL" id="CCYD01000524">
    <property type="protein sequence ID" value="CEG41103.1"/>
    <property type="molecule type" value="Genomic_DNA"/>
</dbReference>
<accession>A0A0P1AJH1</accession>
<evidence type="ECO:0000313" key="2">
    <source>
        <dbReference type="Proteomes" id="UP000054928"/>
    </source>
</evidence>
<sequence length="61" mass="6485">MTLIMVVPDADDGDVGKAASIKVQAILPLIARVLNAVSKNYGDMEDERGYLILALTCGYAT</sequence>
<keyword evidence="2" id="KW-1185">Reference proteome</keyword>
<dbReference type="Proteomes" id="UP000054928">
    <property type="component" value="Unassembled WGS sequence"/>
</dbReference>
<evidence type="ECO:0000313" key="1">
    <source>
        <dbReference type="EMBL" id="CEG41103.1"/>
    </source>
</evidence>
<dbReference type="GeneID" id="36406323"/>
<name>A0A0P1AJH1_PLAHL</name>
<proteinExistence type="predicted"/>
<dbReference type="RefSeq" id="XP_024577472.1">
    <property type="nucleotide sequence ID" value="XM_024726835.1"/>
</dbReference>
<organism evidence="1 2">
    <name type="scientific">Plasmopara halstedii</name>
    <name type="common">Downy mildew of sunflower</name>
    <dbReference type="NCBI Taxonomy" id="4781"/>
    <lineage>
        <taxon>Eukaryota</taxon>
        <taxon>Sar</taxon>
        <taxon>Stramenopiles</taxon>
        <taxon>Oomycota</taxon>
        <taxon>Peronosporomycetes</taxon>
        <taxon>Peronosporales</taxon>
        <taxon>Peronosporaceae</taxon>
        <taxon>Plasmopara</taxon>
    </lineage>
</organism>
<dbReference type="AlphaFoldDB" id="A0A0P1AJH1"/>
<reference evidence="2" key="1">
    <citation type="submission" date="2014-09" db="EMBL/GenBank/DDBJ databases">
        <authorList>
            <person name="Sharma Rahul"/>
            <person name="Thines Marco"/>
        </authorList>
    </citation>
    <scope>NUCLEOTIDE SEQUENCE [LARGE SCALE GENOMIC DNA]</scope>
</reference>
<protein>
    <submittedName>
        <fullName evidence="1">Uncharacterized protein</fullName>
    </submittedName>
</protein>